<dbReference type="RefSeq" id="WP_166281196.1">
    <property type="nucleotide sequence ID" value="NZ_JTHE03000039.1"/>
</dbReference>
<dbReference type="InterPro" id="IPR021469">
    <property type="entry name" value="DUF3122"/>
</dbReference>
<protein>
    <submittedName>
        <fullName evidence="1">DUF3122 domain-containing protein</fullName>
    </submittedName>
</protein>
<accession>A0ABD4T1S3</accession>
<proteinExistence type="predicted"/>
<evidence type="ECO:0000313" key="1">
    <source>
        <dbReference type="EMBL" id="MCM1982448.1"/>
    </source>
</evidence>
<dbReference type="Proteomes" id="UP000031561">
    <property type="component" value="Unassembled WGS sequence"/>
</dbReference>
<reference evidence="1 2" key="1">
    <citation type="journal article" date="2015" name="Genome Announc.">
        <title>Draft Genome Sequence of Filamentous Marine Cyanobacterium Lyngbya confervoides Strain BDU141951.</title>
        <authorList>
            <person name="Chandrababunaidu M.M."/>
            <person name="Sen D."/>
            <person name="Tripathy S."/>
        </authorList>
    </citation>
    <scope>NUCLEOTIDE SEQUENCE [LARGE SCALE GENOMIC DNA]</scope>
    <source>
        <strain evidence="1 2">BDU141951</strain>
    </source>
</reference>
<sequence length="179" mass="19558">MVLTQSARRSPLQVLMMALLMLLIGLGLAVPVSPQAHAAIRSFEEQPGQWLYQSRSTLQAAGGQQWQAIAYKRVTPLGALSIQLRLVGFPGAASILRDHPLLLKQPQGETLIAQDTSATLFSESDQPEPYVGQYDLLPIVADLRPELPLELELATQTGEILTLPIPAFVIQEWQDLLAA</sequence>
<dbReference type="AlphaFoldDB" id="A0ABD4T1S3"/>
<keyword evidence="2" id="KW-1185">Reference proteome</keyword>
<dbReference type="Pfam" id="PF11320">
    <property type="entry name" value="DUF3122"/>
    <property type="match status" value="1"/>
</dbReference>
<organism evidence="1 2">
    <name type="scientific">Lyngbya confervoides BDU141951</name>
    <dbReference type="NCBI Taxonomy" id="1574623"/>
    <lineage>
        <taxon>Bacteria</taxon>
        <taxon>Bacillati</taxon>
        <taxon>Cyanobacteriota</taxon>
        <taxon>Cyanophyceae</taxon>
        <taxon>Oscillatoriophycideae</taxon>
        <taxon>Oscillatoriales</taxon>
        <taxon>Microcoleaceae</taxon>
        <taxon>Lyngbya</taxon>
    </lineage>
</organism>
<evidence type="ECO:0000313" key="2">
    <source>
        <dbReference type="Proteomes" id="UP000031561"/>
    </source>
</evidence>
<gene>
    <name evidence="1" type="ORF">QQ91_0006360</name>
</gene>
<comment type="caution">
    <text evidence="1">The sequence shown here is derived from an EMBL/GenBank/DDBJ whole genome shotgun (WGS) entry which is preliminary data.</text>
</comment>
<name>A0ABD4T1S3_9CYAN</name>
<dbReference type="EMBL" id="JTHE03000039">
    <property type="protein sequence ID" value="MCM1982448.1"/>
    <property type="molecule type" value="Genomic_DNA"/>
</dbReference>